<dbReference type="PANTHER" id="PTHR45635">
    <property type="entry name" value="ADP,ATP CARRIER PROTEIN 1-RELATED-RELATED"/>
    <property type="match status" value="1"/>
</dbReference>
<dbReference type="InterPro" id="IPR002113">
    <property type="entry name" value="ADT_euk_type"/>
</dbReference>
<comment type="subcellular location">
    <subcellularLocation>
        <location evidence="1 10">Membrane</location>
        <topology evidence="1 10">Multi-pass membrane protein</topology>
    </subcellularLocation>
</comment>
<dbReference type="InterPro" id="IPR002067">
    <property type="entry name" value="MCP"/>
</dbReference>
<evidence type="ECO:0000256" key="3">
    <source>
        <dbReference type="ARBA" id="ARBA00022448"/>
    </source>
</evidence>
<name>A0AAD4ND48_9BILA</name>
<evidence type="ECO:0000313" key="12">
    <source>
        <dbReference type="Proteomes" id="UP001201812"/>
    </source>
</evidence>
<dbReference type="PRINTS" id="PR00927">
    <property type="entry name" value="ADPTRNSLCASE"/>
</dbReference>
<protein>
    <recommendedName>
        <fullName evidence="10">ADP/ATP translocase</fullName>
    </recommendedName>
    <alternativeName>
        <fullName evidence="10">ADP,ATP carrier protein</fullName>
    </alternativeName>
</protein>
<feature type="transmembrane region" description="Helical" evidence="10">
    <location>
        <begin position="118"/>
        <end position="138"/>
    </location>
</feature>
<comment type="similarity">
    <text evidence="2 9">Belongs to the mitochondrial carrier (TC 2.A.29) family.</text>
</comment>
<evidence type="ECO:0000256" key="2">
    <source>
        <dbReference type="ARBA" id="ARBA00006375"/>
    </source>
</evidence>
<evidence type="ECO:0000256" key="10">
    <source>
        <dbReference type="RuleBase" id="RU368008"/>
    </source>
</evidence>
<keyword evidence="3 9" id="KW-0813">Transport</keyword>
<keyword evidence="12" id="KW-1185">Reference proteome</keyword>
<dbReference type="PRINTS" id="PR00926">
    <property type="entry name" value="MITOCARRIER"/>
</dbReference>
<dbReference type="InterPro" id="IPR018108">
    <property type="entry name" value="MCP_transmembrane"/>
</dbReference>
<dbReference type="InterPro" id="IPR023395">
    <property type="entry name" value="MCP_dom_sf"/>
</dbReference>
<feature type="repeat" description="Solcar" evidence="8">
    <location>
        <begin position="117"/>
        <end position="208"/>
    </location>
</feature>
<evidence type="ECO:0000256" key="7">
    <source>
        <dbReference type="ARBA" id="ARBA00023136"/>
    </source>
</evidence>
<gene>
    <name evidence="11" type="ORF">DdX_02635</name>
</gene>
<dbReference type="SUPFAM" id="SSF103506">
    <property type="entry name" value="Mitochondrial carrier"/>
    <property type="match status" value="1"/>
</dbReference>
<evidence type="ECO:0000256" key="1">
    <source>
        <dbReference type="ARBA" id="ARBA00004141"/>
    </source>
</evidence>
<evidence type="ECO:0000313" key="11">
    <source>
        <dbReference type="EMBL" id="KAI1725945.1"/>
    </source>
</evidence>
<dbReference type="GO" id="GO:1901029">
    <property type="term" value="P:negative regulation of mitochondrial outer membrane permeabilization involved in apoptotic signaling pathway"/>
    <property type="evidence" value="ECO:0007669"/>
    <property type="project" value="TreeGrafter"/>
</dbReference>
<evidence type="ECO:0000256" key="5">
    <source>
        <dbReference type="ARBA" id="ARBA00022737"/>
    </source>
</evidence>
<dbReference type="EMBL" id="JAKKPZ010000002">
    <property type="protein sequence ID" value="KAI1725945.1"/>
    <property type="molecule type" value="Genomic_DNA"/>
</dbReference>
<comment type="caution">
    <text evidence="11">The sequence shown here is derived from an EMBL/GenBank/DDBJ whole genome shotgun (WGS) entry which is preliminary data.</text>
</comment>
<evidence type="ECO:0000256" key="4">
    <source>
        <dbReference type="ARBA" id="ARBA00022692"/>
    </source>
</evidence>
<evidence type="ECO:0000256" key="8">
    <source>
        <dbReference type="PROSITE-ProRule" id="PRU00282"/>
    </source>
</evidence>
<dbReference type="PROSITE" id="PS50920">
    <property type="entry name" value="SOLCAR"/>
    <property type="match status" value="3"/>
</dbReference>
<dbReference type="PANTHER" id="PTHR45635:SF16">
    <property type="entry name" value="ADP_ATP TRANSLOCASE"/>
    <property type="match status" value="1"/>
</dbReference>
<dbReference type="Pfam" id="PF00153">
    <property type="entry name" value="Mito_carr"/>
    <property type="match status" value="3"/>
</dbReference>
<dbReference type="GO" id="GO:0005471">
    <property type="term" value="F:ATP:ADP antiporter activity"/>
    <property type="evidence" value="ECO:0007669"/>
    <property type="project" value="UniProtKB-UniRule"/>
</dbReference>
<keyword evidence="7 8" id="KW-0472">Membrane</keyword>
<organism evidence="11 12">
    <name type="scientific">Ditylenchus destructor</name>
    <dbReference type="NCBI Taxonomy" id="166010"/>
    <lineage>
        <taxon>Eukaryota</taxon>
        <taxon>Metazoa</taxon>
        <taxon>Ecdysozoa</taxon>
        <taxon>Nematoda</taxon>
        <taxon>Chromadorea</taxon>
        <taxon>Rhabditida</taxon>
        <taxon>Tylenchina</taxon>
        <taxon>Tylenchomorpha</taxon>
        <taxon>Sphaerularioidea</taxon>
        <taxon>Anguinidae</taxon>
        <taxon>Anguininae</taxon>
        <taxon>Ditylenchus</taxon>
    </lineage>
</organism>
<dbReference type="GO" id="GO:0140021">
    <property type="term" value="P:mitochondrial ADP transmembrane transport"/>
    <property type="evidence" value="ECO:0007669"/>
    <property type="project" value="InterPro"/>
</dbReference>
<comment type="caution">
    <text evidence="10">Lacks conserved residue(s) required for the propagation of feature annotation.</text>
</comment>
<proteinExistence type="inferred from homology"/>
<accession>A0AAD4ND48</accession>
<dbReference type="Proteomes" id="UP001201812">
    <property type="component" value="Unassembled WGS sequence"/>
</dbReference>
<keyword evidence="5" id="KW-0677">Repeat</keyword>
<evidence type="ECO:0000256" key="9">
    <source>
        <dbReference type="RuleBase" id="RU000488"/>
    </source>
</evidence>
<comment type="subunit">
    <text evidence="10">Monomer.</text>
</comment>
<sequence length="306" mass="33865">MNAHSSNSVNVNTQLLKGFCMGGLAGVITKTTVAPIDRVKLVLQLQAVPCNVQAQQYGGIVDCFRKLCAEEGVKSLWRGNSATVVRTFPSNAMNLAFRDLYRTVFVNHVDRKKYPTRFALGNTLAGGAAGATALVFLYPLDFARTRLAVDSAKHSQGQRFNGIVHCFRTILLSEGGVHGLYKGFCASLQFTMISRAVFFGIFDTARAYLMDKSKTDQLSFMANWCLAQSAVITSSFMCYPLDTVRRRLMLESGKKVKTYKNSLDCWKKILKNESVPALYKGALSNSLRCTSGAMVLAVYYEMVKYI</sequence>
<dbReference type="GO" id="GO:0005743">
    <property type="term" value="C:mitochondrial inner membrane"/>
    <property type="evidence" value="ECO:0007669"/>
    <property type="project" value="InterPro"/>
</dbReference>
<comment type="function">
    <text evidence="10">Catalyzes the exchange of ADP and ATP across the membrane.</text>
</comment>
<evidence type="ECO:0000256" key="6">
    <source>
        <dbReference type="ARBA" id="ARBA00022989"/>
    </source>
</evidence>
<keyword evidence="6 10" id="KW-1133">Transmembrane helix</keyword>
<dbReference type="Gene3D" id="1.50.40.10">
    <property type="entry name" value="Mitochondrial carrier domain"/>
    <property type="match status" value="1"/>
</dbReference>
<feature type="repeat" description="Solcar" evidence="8">
    <location>
        <begin position="13"/>
        <end position="104"/>
    </location>
</feature>
<reference evidence="11" key="1">
    <citation type="submission" date="2022-01" db="EMBL/GenBank/DDBJ databases">
        <title>Genome Sequence Resource for Two Populations of Ditylenchus destructor, the Migratory Endoparasitic Phytonematode.</title>
        <authorList>
            <person name="Zhang H."/>
            <person name="Lin R."/>
            <person name="Xie B."/>
        </authorList>
    </citation>
    <scope>NUCLEOTIDE SEQUENCE</scope>
    <source>
        <strain evidence="11">BazhouSP</strain>
    </source>
</reference>
<keyword evidence="4 8" id="KW-0812">Transmembrane</keyword>
<dbReference type="GO" id="GO:1990544">
    <property type="term" value="P:mitochondrial ATP transmembrane transport"/>
    <property type="evidence" value="ECO:0007669"/>
    <property type="project" value="InterPro"/>
</dbReference>
<dbReference type="AlphaFoldDB" id="A0AAD4ND48"/>
<feature type="repeat" description="Solcar" evidence="8">
    <location>
        <begin position="218"/>
        <end position="306"/>
    </location>
</feature>